<evidence type="ECO:0000256" key="1">
    <source>
        <dbReference type="SAM" id="SignalP"/>
    </source>
</evidence>
<proteinExistence type="predicted"/>
<dbReference type="AlphaFoldDB" id="A0A2M4D3S7"/>
<feature type="chain" id="PRO_5014753335" evidence="1">
    <location>
        <begin position="27"/>
        <end position="69"/>
    </location>
</feature>
<evidence type="ECO:0000313" key="2">
    <source>
        <dbReference type="EMBL" id="MBW72179.1"/>
    </source>
</evidence>
<sequence length="69" mass="7504">MFICGEIEKPLGFMLLLMLVPDKNSAAVSLCVCHYRPSFQLRSRMISPFPVTAAAAAAGEEEEEATKEG</sequence>
<accession>A0A2M4D3S7</accession>
<reference evidence="2" key="1">
    <citation type="submission" date="2018-01" db="EMBL/GenBank/DDBJ databases">
        <title>An insight into the sialome of Amazonian anophelines.</title>
        <authorList>
            <person name="Ribeiro J.M."/>
            <person name="Scarpassa V."/>
            <person name="Calvo E."/>
        </authorList>
    </citation>
    <scope>NUCLEOTIDE SEQUENCE</scope>
</reference>
<keyword evidence="1" id="KW-0732">Signal</keyword>
<dbReference type="EMBL" id="GGFL01008001">
    <property type="protein sequence ID" value="MBW72179.1"/>
    <property type="molecule type" value="Transcribed_RNA"/>
</dbReference>
<feature type="signal peptide" evidence="1">
    <location>
        <begin position="1"/>
        <end position="26"/>
    </location>
</feature>
<organism evidence="2">
    <name type="scientific">Anopheles darlingi</name>
    <name type="common">Mosquito</name>
    <dbReference type="NCBI Taxonomy" id="43151"/>
    <lineage>
        <taxon>Eukaryota</taxon>
        <taxon>Metazoa</taxon>
        <taxon>Ecdysozoa</taxon>
        <taxon>Arthropoda</taxon>
        <taxon>Hexapoda</taxon>
        <taxon>Insecta</taxon>
        <taxon>Pterygota</taxon>
        <taxon>Neoptera</taxon>
        <taxon>Endopterygota</taxon>
        <taxon>Diptera</taxon>
        <taxon>Nematocera</taxon>
        <taxon>Culicoidea</taxon>
        <taxon>Culicidae</taxon>
        <taxon>Anophelinae</taxon>
        <taxon>Anopheles</taxon>
    </lineage>
</organism>
<protein>
    <submittedName>
        <fullName evidence="2">Putative secreted protein</fullName>
    </submittedName>
</protein>
<name>A0A2M4D3S7_ANODA</name>